<feature type="region of interest" description="Disordered" evidence="1">
    <location>
        <begin position="47"/>
        <end position="69"/>
    </location>
</feature>
<dbReference type="AlphaFoldDB" id="A0A4Q0QU89"/>
<evidence type="ECO:0000256" key="1">
    <source>
        <dbReference type="SAM" id="MobiDB-lite"/>
    </source>
</evidence>
<comment type="caution">
    <text evidence="2">The sequence shown here is derived from an EMBL/GenBank/DDBJ whole genome shotgun (WGS) entry which is preliminary data.</text>
</comment>
<sequence length="69" mass="7665">MASERAKQLADDHDVELWEGARLIRTRIQRMHIGVIRAAASRPVRPDAIGRGARCPVGRATPYPDSPFT</sequence>
<evidence type="ECO:0000313" key="3">
    <source>
        <dbReference type="Proteomes" id="UP000290174"/>
    </source>
</evidence>
<reference evidence="2 3" key="1">
    <citation type="submission" date="2018-11" db="EMBL/GenBank/DDBJ databases">
        <title>Bradyrhizobium sp. nov., isolated from effective nodules of peanut in China.</title>
        <authorList>
            <person name="Li Y."/>
        </authorList>
    </citation>
    <scope>NUCLEOTIDE SEQUENCE [LARGE SCALE GENOMIC DNA]</scope>
    <source>
        <strain evidence="2 3">CCBAU 51770</strain>
    </source>
</reference>
<gene>
    <name evidence="2" type="ORF">EAS61_07925</name>
</gene>
<proteinExistence type="predicted"/>
<dbReference type="EMBL" id="RKMK01000005">
    <property type="protein sequence ID" value="RXH00961.1"/>
    <property type="molecule type" value="Genomic_DNA"/>
</dbReference>
<dbReference type="Proteomes" id="UP000290174">
    <property type="component" value="Unassembled WGS sequence"/>
</dbReference>
<evidence type="ECO:0000313" key="2">
    <source>
        <dbReference type="EMBL" id="RXH00961.1"/>
    </source>
</evidence>
<accession>A0A4Q0QU89</accession>
<organism evidence="2 3">
    <name type="scientific">Bradyrhizobium zhanjiangense</name>
    <dbReference type="NCBI Taxonomy" id="1325107"/>
    <lineage>
        <taxon>Bacteria</taxon>
        <taxon>Pseudomonadati</taxon>
        <taxon>Pseudomonadota</taxon>
        <taxon>Alphaproteobacteria</taxon>
        <taxon>Hyphomicrobiales</taxon>
        <taxon>Nitrobacteraceae</taxon>
        <taxon>Bradyrhizobium</taxon>
    </lineage>
</organism>
<protein>
    <submittedName>
        <fullName evidence="2">Uncharacterized protein</fullName>
    </submittedName>
</protein>
<name>A0A4Q0QU89_9BRAD</name>